<evidence type="ECO:0000313" key="1">
    <source>
        <dbReference type="EMBL" id="MFD2823819.1"/>
    </source>
</evidence>
<dbReference type="EMBL" id="JBHUOV010000002">
    <property type="protein sequence ID" value="MFD2823819.1"/>
    <property type="molecule type" value="Genomic_DNA"/>
</dbReference>
<proteinExistence type="predicted"/>
<accession>A0ABW5WNF7</accession>
<protein>
    <submittedName>
        <fullName evidence="1">Uncharacterized protein</fullName>
    </submittedName>
</protein>
<reference evidence="2" key="1">
    <citation type="journal article" date="2019" name="Int. J. Syst. Evol. Microbiol.">
        <title>The Global Catalogue of Microorganisms (GCM) 10K type strain sequencing project: providing services to taxonomists for standard genome sequencing and annotation.</title>
        <authorList>
            <consortium name="The Broad Institute Genomics Platform"/>
            <consortium name="The Broad Institute Genome Sequencing Center for Infectious Disease"/>
            <person name="Wu L."/>
            <person name="Ma J."/>
        </authorList>
    </citation>
    <scope>NUCLEOTIDE SEQUENCE [LARGE SCALE GENOMIC DNA]</scope>
    <source>
        <strain evidence="2">KCTC 32141</strain>
    </source>
</reference>
<organism evidence="1 2">
    <name type="scientific">Lacinutrix iliipiscaria</name>
    <dbReference type="NCBI Taxonomy" id="1230532"/>
    <lineage>
        <taxon>Bacteria</taxon>
        <taxon>Pseudomonadati</taxon>
        <taxon>Bacteroidota</taxon>
        <taxon>Flavobacteriia</taxon>
        <taxon>Flavobacteriales</taxon>
        <taxon>Flavobacteriaceae</taxon>
        <taxon>Lacinutrix</taxon>
    </lineage>
</organism>
<keyword evidence="2" id="KW-1185">Reference proteome</keyword>
<comment type="caution">
    <text evidence="1">The sequence shown here is derived from an EMBL/GenBank/DDBJ whole genome shotgun (WGS) entry which is preliminary data.</text>
</comment>
<dbReference type="Proteomes" id="UP001597533">
    <property type="component" value="Unassembled WGS sequence"/>
</dbReference>
<sequence length="128" mass="14901">MANIKLVADREFERDYQIYDGRIITLVFDEWDNSITFSENGNKIGDEFKFIDYSEREERYLLARMFSPIERAGLGREALKFFIDITGAIIYAQKNDGQVRKDGSNLTGNAPFFVGKMQEEGLIEKYNY</sequence>
<dbReference type="RefSeq" id="WP_183488048.1">
    <property type="nucleotide sequence ID" value="NZ_JBHUOV010000002.1"/>
</dbReference>
<evidence type="ECO:0000313" key="2">
    <source>
        <dbReference type="Proteomes" id="UP001597533"/>
    </source>
</evidence>
<name>A0ABW5WNF7_9FLAO</name>
<gene>
    <name evidence="1" type="ORF">ACFS5M_09070</name>
</gene>